<evidence type="ECO:0000259" key="4">
    <source>
        <dbReference type="Pfam" id="PF12146"/>
    </source>
</evidence>
<feature type="compositionally biased region" description="Polar residues" evidence="3">
    <location>
        <begin position="1"/>
        <end position="14"/>
    </location>
</feature>
<evidence type="ECO:0000256" key="2">
    <source>
        <dbReference type="ARBA" id="ARBA00022801"/>
    </source>
</evidence>
<evidence type="ECO:0000313" key="6">
    <source>
        <dbReference type="Proteomes" id="UP000053199"/>
    </source>
</evidence>
<dbReference type="OrthoDB" id="3366509at2"/>
<dbReference type="AlphaFoldDB" id="A0A0V8ID74"/>
<protein>
    <submittedName>
        <fullName evidence="5">Lysophospholipase</fullName>
    </submittedName>
</protein>
<evidence type="ECO:0000256" key="1">
    <source>
        <dbReference type="ARBA" id="ARBA00008645"/>
    </source>
</evidence>
<feature type="region of interest" description="Disordered" evidence="3">
    <location>
        <begin position="1"/>
        <end position="24"/>
    </location>
</feature>
<name>A0A0V8ID74_9MICC</name>
<proteinExistence type="inferred from homology"/>
<reference evidence="5 6" key="1">
    <citation type="journal article" date="2014" name="Arch. Microbiol.">
        <title>Arthrobacter enclensis sp. nov., isolated from sediment sample.</title>
        <authorList>
            <person name="Dastager S.G."/>
            <person name="Liu Q."/>
            <person name="Tang S.K."/>
            <person name="Krishnamurthi S."/>
            <person name="Lee J.C."/>
            <person name="Li W.J."/>
        </authorList>
    </citation>
    <scope>NUCLEOTIDE SEQUENCE [LARGE SCALE GENOMIC DNA]</scope>
    <source>
        <strain evidence="5 6">NIO-1008</strain>
    </source>
</reference>
<gene>
    <name evidence="5" type="ORF">AS031_15655</name>
</gene>
<dbReference type="InterPro" id="IPR022742">
    <property type="entry name" value="Hydrolase_4"/>
</dbReference>
<dbReference type="Proteomes" id="UP000053199">
    <property type="component" value="Unassembled WGS sequence"/>
</dbReference>
<dbReference type="PANTHER" id="PTHR22946">
    <property type="entry name" value="DIENELACTONE HYDROLASE DOMAIN-CONTAINING PROTEIN-RELATED"/>
    <property type="match status" value="1"/>
</dbReference>
<dbReference type="SUPFAM" id="SSF53474">
    <property type="entry name" value="alpha/beta-Hydrolases"/>
    <property type="match status" value="1"/>
</dbReference>
<dbReference type="InterPro" id="IPR029058">
    <property type="entry name" value="AB_hydrolase_fold"/>
</dbReference>
<keyword evidence="2" id="KW-0378">Hydrolase</keyword>
<dbReference type="EMBL" id="LNQM01000008">
    <property type="protein sequence ID" value="KSU72703.1"/>
    <property type="molecule type" value="Genomic_DNA"/>
</dbReference>
<comment type="similarity">
    <text evidence="1">Belongs to the AB hydrolase superfamily.</text>
</comment>
<dbReference type="Pfam" id="PF12146">
    <property type="entry name" value="Hydrolase_4"/>
    <property type="match status" value="1"/>
</dbReference>
<dbReference type="RefSeq" id="WP_058269094.1">
    <property type="nucleotide sequence ID" value="NZ_FMAZ01000007.1"/>
</dbReference>
<dbReference type="STRING" id="993070.AS031_15655"/>
<dbReference type="InterPro" id="IPR050261">
    <property type="entry name" value="FrsA_esterase"/>
</dbReference>
<feature type="domain" description="Serine aminopeptidase S33" evidence="4">
    <location>
        <begin position="100"/>
        <end position="157"/>
    </location>
</feature>
<organism evidence="5 6">
    <name type="scientific">Pseudarthrobacter enclensis</name>
    <dbReference type="NCBI Taxonomy" id="993070"/>
    <lineage>
        <taxon>Bacteria</taxon>
        <taxon>Bacillati</taxon>
        <taxon>Actinomycetota</taxon>
        <taxon>Actinomycetes</taxon>
        <taxon>Micrococcales</taxon>
        <taxon>Micrococcaceae</taxon>
        <taxon>Pseudarthrobacter</taxon>
    </lineage>
</organism>
<comment type="caution">
    <text evidence="5">The sequence shown here is derived from an EMBL/GenBank/DDBJ whole genome shotgun (WGS) entry which is preliminary data.</text>
</comment>
<dbReference type="GO" id="GO:0052689">
    <property type="term" value="F:carboxylic ester hydrolase activity"/>
    <property type="evidence" value="ECO:0007669"/>
    <property type="project" value="UniProtKB-ARBA"/>
</dbReference>
<evidence type="ECO:0000313" key="5">
    <source>
        <dbReference type="EMBL" id="KSU72703.1"/>
    </source>
</evidence>
<dbReference type="Gene3D" id="3.40.50.1820">
    <property type="entry name" value="alpha/beta hydrolase"/>
    <property type="match status" value="1"/>
</dbReference>
<sequence length="252" mass="27013">MGNGGTRNTDSARTGQAPASPAQRPVLSVLEASGPTLGVALVLHGGKARSREPVEARHLSPARMIPFARHLHRAGRRHGLAVWSLRNSVRGWNGPDMSPLQDAKWALQQIGQAHPGVPVFLVGHSMGGLTAVCAADHPQVEAVVALAPWLSPETPAERVARRKVLIVHGTTDHMTSPRQSLAFARRASSDAASMQYVSLKGVGHFMLRKIRIWHTLATGFVIRAFAESTGAPVRPARAYAQLLPEGSVHVTH</sequence>
<accession>A0A0V8ID74</accession>
<keyword evidence="6" id="KW-1185">Reference proteome</keyword>
<evidence type="ECO:0000256" key="3">
    <source>
        <dbReference type="SAM" id="MobiDB-lite"/>
    </source>
</evidence>
<dbReference type="PANTHER" id="PTHR22946:SF9">
    <property type="entry name" value="POLYKETIDE TRANSFERASE AF380"/>
    <property type="match status" value="1"/>
</dbReference>